<feature type="region of interest" description="Disordered" evidence="2">
    <location>
        <begin position="302"/>
        <end position="357"/>
    </location>
</feature>
<feature type="compositionally biased region" description="Basic and acidic residues" evidence="2">
    <location>
        <begin position="307"/>
        <end position="316"/>
    </location>
</feature>
<evidence type="ECO:0000313" key="3">
    <source>
        <dbReference type="EMBL" id="KAK5173425.1"/>
    </source>
</evidence>
<keyword evidence="4" id="KW-1185">Reference proteome</keyword>
<feature type="region of interest" description="Disordered" evidence="2">
    <location>
        <begin position="408"/>
        <end position="519"/>
    </location>
</feature>
<evidence type="ECO:0000256" key="1">
    <source>
        <dbReference type="SAM" id="Coils"/>
    </source>
</evidence>
<feature type="coiled-coil region" evidence="1">
    <location>
        <begin position="1"/>
        <end position="28"/>
    </location>
</feature>
<dbReference type="EMBL" id="JAVRRT010000003">
    <property type="protein sequence ID" value="KAK5173425.1"/>
    <property type="molecule type" value="Genomic_DNA"/>
</dbReference>
<name>A0AAV9PKQ6_9PEZI</name>
<feature type="compositionally biased region" description="Polar residues" evidence="2">
    <location>
        <begin position="451"/>
        <end position="470"/>
    </location>
</feature>
<feature type="compositionally biased region" description="Acidic residues" evidence="2">
    <location>
        <begin position="746"/>
        <end position="759"/>
    </location>
</feature>
<reference evidence="3 4" key="1">
    <citation type="submission" date="2023-08" db="EMBL/GenBank/DDBJ databases">
        <title>Black Yeasts Isolated from many extreme environments.</title>
        <authorList>
            <person name="Coleine C."/>
            <person name="Stajich J.E."/>
            <person name="Selbmann L."/>
        </authorList>
    </citation>
    <scope>NUCLEOTIDE SEQUENCE [LARGE SCALE GENOMIC DNA]</scope>
    <source>
        <strain evidence="3 4">CCFEE 5935</strain>
    </source>
</reference>
<feature type="region of interest" description="Disordered" evidence="2">
    <location>
        <begin position="130"/>
        <end position="151"/>
    </location>
</feature>
<feature type="compositionally biased region" description="Polar residues" evidence="2">
    <location>
        <begin position="427"/>
        <end position="439"/>
    </location>
</feature>
<proteinExistence type="predicted"/>
<feature type="compositionally biased region" description="Polar residues" evidence="2">
    <location>
        <begin position="324"/>
        <end position="351"/>
    </location>
</feature>
<feature type="region of interest" description="Disordered" evidence="2">
    <location>
        <begin position="723"/>
        <end position="786"/>
    </location>
</feature>
<sequence>MNTFERKSIELEVKVRHLEEQLAQAHQTIQYVLQLQVQQASRHHGWYNGGDEFRIRELEAQVACLRVLEDGRGYNTPRLALDLPSRRGRLGPTAFEYGYPSPGSEKAKIYPQQQDEGDLLGVEDLRPSVSTSSTTTLLDGDASLEPKTTSTTNAGIPCTSFGTGSSPHDLVDLSGGLGISHLSKGGQATTTPQVPAAEHALDPAKTKLTITEDGGWTAVVAPAPPKRELRFKKPFLAFEHKKLDGLATFIEDWPEDEQMSNWDRLAARDGRHSASEWKAYYEATVQPTFLRKMKARQAAEEAVAATRMEEEAKEYDAGDEANGTRDQSPTTPETPDQPTNGVEGDQQTAQQDAEPKALAEAGGILASRWAPKEQIDHAELFEKSPYSLPKSPKVTTADAMAPIDASMFRFDGDDEDSPPKTKAARSDQVQIATTGQDAQTGLEKTMEDESQLPSPKTPTGASAVQPSTSLPPHVRKRVAPPTPPVDSSDSELGGGCDNELVGGCGRPPRGPRGPRGGSRRDGWDVLFRYNSKDEGICHSVLISGLPCTTTLADVVAKVSGGIIVSTVFATMAGMKLKSGQSTTTNAAVVKFFGNGRAAAFVKHCQQHPITFTTDFTSSLTQAAVTLIPTPTRPLPNTLAFNFHNHNLTRVLFIVDPEHNWTPEDVVQEFQRFILYDENKGVRRPLVMGRAYDDMLFFEFADVKDAQSAWHVVDRDTGFFGGASKGPWPDPCDRPLGGTLKCRGEEEGGEVGEVGDGEESEGSKIKVSGSDAGVDDVSVKGEEEEEE</sequence>
<dbReference type="AlphaFoldDB" id="A0AAV9PKQ6"/>
<comment type="caution">
    <text evidence="3">The sequence shown here is derived from an EMBL/GenBank/DDBJ whole genome shotgun (WGS) entry which is preliminary data.</text>
</comment>
<evidence type="ECO:0000313" key="4">
    <source>
        <dbReference type="Proteomes" id="UP001337655"/>
    </source>
</evidence>
<protein>
    <recommendedName>
        <fullName evidence="5">Myb-like domain-containing protein</fullName>
    </recommendedName>
</protein>
<keyword evidence="1" id="KW-0175">Coiled coil</keyword>
<organism evidence="3 4">
    <name type="scientific">Saxophila tyrrhenica</name>
    <dbReference type="NCBI Taxonomy" id="1690608"/>
    <lineage>
        <taxon>Eukaryota</taxon>
        <taxon>Fungi</taxon>
        <taxon>Dikarya</taxon>
        <taxon>Ascomycota</taxon>
        <taxon>Pezizomycotina</taxon>
        <taxon>Dothideomycetes</taxon>
        <taxon>Dothideomycetidae</taxon>
        <taxon>Mycosphaerellales</taxon>
        <taxon>Extremaceae</taxon>
        <taxon>Saxophila</taxon>
    </lineage>
</organism>
<dbReference type="RefSeq" id="XP_064662120.1">
    <property type="nucleotide sequence ID" value="XM_064799365.1"/>
</dbReference>
<dbReference type="GeneID" id="89923453"/>
<gene>
    <name evidence="3" type="ORF">LTR77_002106</name>
</gene>
<evidence type="ECO:0000256" key="2">
    <source>
        <dbReference type="SAM" id="MobiDB-lite"/>
    </source>
</evidence>
<accession>A0AAV9PKQ6</accession>
<evidence type="ECO:0008006" key="5">
    <source>
        <dbReference type="Google" id="ProtNLM"/>
    </source>
</evidence>
<dbReference type="Proteomes" id="UP001337655">
    <property type="component" value="Unassembled WGS sequence"/>
</dbReference>